<keyword evidence="3" id="KW-1185">Reference proteome</keyword>
<dbReference type="EMBL" id="MU827824">
    <property type="protein sequence ID" value="KAJ7321748.1"/>
    <property type="molecule type" value="Genomic_DNA"/>
</dbReference>
<name>A0A9W9Y7W2_9CNID</name>
<evidence type="ECO:0000256" key="1">
    <source>
        <dbReference type="SAM" id="MobiDB-lite"/>
    </source>
</evidence>
<accession>A0A9W9Y7W2</accession>
<dbReference type="Proteomes" id="UP001163046">
    <property type="component" value="Unassembled WGS sequence"/>
</dbReference>
<dbReference type="AlphaFoldDB" id="A0A9W9Y7W2"/>
<comment type="caution">
    <text evidence="2">The sequence shown here is derived from an EMBL/GenBank/DDBJ whole genome shotgun (WGS) entry which is preliminary data.</text>
</comment>
<reference evidence="2" key="1">
    <citation type="submission" date="2023-01" db="EMBL/GenBank/DDBJ databases">
        <title>Genome assembly of the deep-sea coral Lophelia pertusa.</title>
        <authorList>
            <person name="Herrera S."/>
            <person name="Cordes E."/>
        </authorList>
    </citation>
    <scope>NUCLEOTIDE SEQUENCE</scope>
    <source>
        <strain evidence="2">USNM1676648</strain>
        <tissue evidence="2">Polyp</tissue>
    </source>
</reference>
<gene>
    <name evidence="2" type="ORF">OS493_034135</name>
</gene>
<feature type="non-terminal residue" evidence="2">
    <location>
        <position position="1"/>
    </location>
</feature>
<sequence>YKVVIMCWAASLTCGSSARGRGIRVAVAGMRISSWIRVSLRLIAACGEIINDGIFLSSRCRDRTSMTGGGGDTDRAGGVSSADESASPLKADDR</sequence>
<feature type="region of interest" description="Disordered" evidence="1">
    <location>
        <begin position="63"/>
        <end position="94"/>
    </location>
</feature>
<organism evidence="2 3">
    <name type="scientific">Desmophyllum pertusum</name>
    <dbReference type="NCBI Taxonomy" id="174260"/>
    <lineage>
        <taxon>Eukaryota</taxon>
        <taxon>Metazoa</taxon>
        <taxon>Cnidaria</taxon>
        <taxon>Anthozoa</taxon>
        <taxon>Hexacorallia</taxon>
        <taxon>Scleractinia</taxon>
        <taxon>Caryophylliina</taxon>
        <taxon>Caryophylliidae</taxon>
        <taxon>Desmophyllum</taxon>
    </lineage>
</organism>
<proteinExistence type="predicted"/>
<protein>
    <submittedName>
        <fullName evidence="2">Uncharacterized protein</fullName>
    </submittedName>
</protein>
<evidence type="ECO:0000313" key="2">
    <source>
        <dbReference type="EMBL" id="KAJ7321748.1"/>
    </source>
</evidence>
<evidence type="ECO:0000313" key="3">
    <source>
        <dbReference type="Proteomes" id="UP001163046"/>
    </source>
</evidence>